<keyword evidence="15 20" id="KW-0456">Lyase</keyword>
<evidence type="ECO:0000256" key="20">
    <source>
        <dbReference type="HAMAP-Rule" id="MF_00180"/>
    </source>
</evidence>
<keyword evidence="11 19" id="KW-0862">Zinc</keyword>
<comment type="catalytic activity">
    <reaction evidence="1 20">
        <text>D-ribulose 5-phosphate = (2S)-2-hydroxy-3-oxobutyl phosphate + formate + H(+)</text>
        <dbReference type="Rhea" id="RHEA:18457"/>
        <dbReference type="ChEBI" id="CHEBI:15378"/>
        <dbReference type="ChEBI" id="CHEBI:15740"/>
        <dbReference type="ChEBI" id="CHEBI:58121"/>
        <dbReference type="ChEBI" id="CHEBI:58830"/>
        <dbReference type="EC" id="4.1.99.12"/>
    </reaction>
</comment>
<evidence type="ECO:0000256" key="7">
    <source>
        <dbReference type="ARBA" id="ARBA00022619"/>
    </source>
</evidence>
<dbReference type="InterPro" id="IPR036144">
    <property type="entry name" value="RibA-like_sf"/>
</dbReference>
<dbReference type="Gene3D" id="3.90.870.10">
    <property type="entry name" value="DHBP synthase"/>
    <property type="match status" value="1"/>
</dbReference>
<proteinExistence type="inferred from homology"/>
<evidence type="ECO:0000313" key="23">
    <source>
        <dbReference type="Proteomes" id="UP001247307"/>
    </source>
</evidence>
<comment type="similarity">
    <text evidence="19">Belongs to the GTP cyclohydrolase II family.</text>
</comment>
<dbReference type="SUPFAM" id="SSF55821">
    <property type="entry name" value="YrdC/RibB"/>
    <property type="match status" value="1"/>
</dbReference>
<keyword evidence="10 19" id="KW-0378">Hydrolase</keyword>
<evidence type="ECO:0000259" key="21">
    <source>
        <dbReference type="Pfam" id="PF00925"/>
    </source>
</evidence>
<comment type="cofactor">
    <cofactor evidence="20">
        <name>Mg(2+)</name>
        <dbReference type="ChEBI" id="CHEBI:18420"/>
    </cofactor>
    <cofactor evidence="20">
        <name>Mn(2+)</name>
        <dbReference type="ChEBI" id="CHEBI:29035"/>
    </cofactor>
    <text evidence="20">Binds 2 divalent metal cations per subunit. Magnesium or manganese.</text>
</comment>
<evidence type="ECO:0000256" key="14">
    <source>
        <dbReference type="ARBA" id="ARBA00023211"/>
    </source>
</evidence>
<keyword evidence="23" id="KW-1185">Reference proteome</keyword>
<dbReference type="NCBIfam" id="TIGR00505">
    <property type="entry name" value="ribA"/>
    <property type="match status" value="1"/>
</dbReference>
<feature type="binding site" evidence="20">
    <location>
        <position position="38"/>
    </location>
    <ligand>
        <name>Mg(2+)</name>
        <dbReference type="ChEBI" id="CHEBI:18420"/>
        <label>1</label>
    </ligand>
</feature>
<dbReference type="FunFam" id="3.40.50.10990:FF:000001">
    <property type="entry name" value="Riboflavin biosynthesis protein RibBA"/>
    <property type="match status" value="1"/>
</dbReference>
<feature type="binding site" evidence="20">
    <location>
        <begin position="150"/>
        <end position="154"/>
    </location>
    <ligand>
        <name>D-ribulose 5-phosphate</name>
        <dbReference type="ChEBI" id="CHEBI:58121"/>
    </ligand>
</feature>
<comment type="similarity">
    <text evidence="5">In the N-terminal section; belongs to the DHBP synthase family.</text>
</comment>
<name>A0AAE4C796_9MICC</name>
<dbReference type="Pfam" id="PF00926">
    <property type="entry name" value="DHBP_synthase"/>
    <property type="match status" value="1"/>
</dbReference>
<feature type="binding site" evidence="19">
    <location>
        <begin position="324"/>
        <end position="326"/>
    </location>
    <ligand>
        <name>GTP</name>
        <dbReference type="ChEBI" id="CHEBI:37565"/>
    </ligand>
</feature>
<keyword evidence="7 20" id="KW-0686">Riboflavin biosynthesis</keyword>
<dbReference type="InterPro" id="IPR017945">
    <property type="entry name" value="DHBP_synth_RibB-like_a/b_dom"/>
</dbReference>
<feature type="binding site" evidence="20">
    <location>
        <position position="38"/>
    </location>
    <ligand>
        <name>Mg(2+)</name>
        <dbReference type="ChEBI" id="CHEBI:18420"/>
        <label>2</label>
    </ligand>
</feature>
<organism evidence="22 23">
    <name type="scientific">Falsarthrobacter nasiphocae</name>
    <dbReference type="NCBI Taxonomy" id="189863"/>
    <lineage>
        <taxon>Bacteria</taxon>
        <taxon>Bacillati</taxon>
        <taxon>Actinomycetota</taxon>
        <taxon>Actinomycetes</taxon>
        <taxon>Micrococcales</taxon>
        <taxon>Micrococcaceae</taxon>
        <taxon>Falsarthrobacter</taxon>
    </lineage>
</organism>
<dbReference type="InterPro" id="IPR032677">
    <property type="entry name" value="GTP_cyclohydro_II"/>
</dbReference>
<feature type="binding site" evidence="20">
    <location>
        <position position="42"/>
    </location>
    <ligand>
        <name>D-ribulose 5-phosphate</name>
        <dbReference type="ChEBI" id="CHEBI:58121"/>
    </ligand>
</feature>
<evidence type="ECO:0000256" key="11">
    <source>
        <dbReference type="ARBA" id="ARBA00022833"/>
    </source>
</evidence>
<dbReference type="FunFam" id="3.90.870.10:FF:000002">
    <property type="entry name" value="3,4-dihydroxy-2-butanone 4-phosphate synthase"/>
    <property type="match status" value="1"/>
</dbReference>
<evidence type="ECO:0000256" key="19">
    <source>
        <dbReference type="HAMAP-Rule" id="MF_00179"/>
    </source>
</evidence>
<feature type="active site" description="Nucleophile" evidence="19">
    <location>
        <position position="360"/>
    </location>
</feature>
<dbReference type="GO" id="GO:0003935">
    <property type="term" value="F:GTP cyclohydrolase II activity"/>
    <property type="evidence" value="ECO:0007669"/>
    <property type="project" value="UniProtKB-UniRule"/>
</dbReference>
<dbReference type="HAMAP" id="MF_00180">
    <property type="entry name" value="RibB"/>
    <property type="match status" value="1"/>
</dbReference>
<evidence type="ECO:0000256" key="9">
    <source>
        <dbReference type="ARBA" id="ARBA00022741"/>
    </source>
</evidence>
<evidence type="ECO:0000256" key="10">
    <source>
        <dbReference type="ARBA" id="ARBA00022801"/>
    </source>
</evidence>
<sequence>MTQARSEERAIALDPVEDAIEAMRAGRMVVVVDDEDRENEGDIIVAADAVTPEIMGFMIRYTSGVLCVPMSAEHADALSLPPMVVHNEDRKGTAYTVSCDAVDGVTTGISGEDRALTARVLARPEARPTDLARPGHMFPLRGVSGGVLARRGHTEASIDLAALAGREPVAVIAELNHDDGTMMRLPALRAFADEHGMPLVSIEDLVQYRERHENEQRLTVELRDTPSPLPRLARTEPVRLPTAHGEFEATAWRQEDGVEHLSLTAPRPPAAGPATTPPLVRVHSECLTGDVFGSHRCDCGEQLDAALSAIREEGGTVVYVRGHEGRGIGLFEKIRAYALQDEGQDTVDANLSLGFPPDARDYAHAAAVLHGLGLTEVVLMTNNPEKTAALSRHGIVVAGTRADIVEPRPENERYLRTKAERMNHALGDTGR</sequence>
<dbReference type="Gene3D" id="3.40.50.10990">
    <property type="entry name" value="GTP cyclohydrolase II"/>
    <property type="match status" value="1"/>
</dbReference>
<dbReference type="GO" id="GO:0009231">
    <property type="term" value="P:riboflavin biosynthetic process"/>
    <property type="evidence" value="ECO:0007669"/>
    <property type="project" value="UniProtKB-UniRule"/>
</dbReference>
<keyword evidence="14 20" id="KW-0464">Manganese</keyword>
<comment type="catalytic activity">
    <reaction evidence="17 19">
        <text>GTP + 4 H2O = 2,5-diamino-6-hydroxy-4-(5-phosphoribosylamino)-pyrimidine + formate + 2 phosphate + 3 H(+)</text>
        <dbReference type="Rhea" id="RHEA:23704"/>
        <dbReference type="ChEBI" id="CHEBI:15377"/>
        <dbReference type="ChEBI" id="CHEBI:15378"/>
        <dbReference type="ChEBI" id="CHEBI:15740"/>
        <dbReference type="ChEBI" id="CHEBI:37565"/>
        <dbReference type="ChEBI" id="CHEBI:43474"/>
        <dbReference type="ChEBI" id="CHEBI:58614"/>
        <dbReference type="EC" id="3.5.4.25"/>
    </reaction>
</comment>
<comment type="similarity">
    <text evidence="18 20">Belongs to the DHBP synthase family.</text>
</comment>
<evidence type="ECO:0000256" key="15">
    <source>
        <dbReference type="ARBA" id="ARBA00023239"/>
    </source>
</evidence>
<feature type="domain" description="GTP cyclohydrolase II" evidence="21">
    <location>
        <begin position="237"/>
        <end position="399"/>
    </location>
</feature>
<evidence type="ECO:0000313" key="22">
    <source>
        <dbReference type="EMBL" id="MDR6891235.1"/>
    </source>
</evidence>
<feature type="binding site" evidence="19">
    <location>
        <position position="386"/>
    </location>
    <ligand>
        <name>GTP</name>
        <dbReference type="ChEBI" id="CHEBI:37565"/>
    </ligand>
</feature>
<evidence type="ECO:0000256" key="8">
    <source>
        <dbReference type="ARBA" id="ARBA00022723"/>
    </source>
</evidence>
<evidence type="ECO:0000256" key="17">
    <source>
        <dbReference type="ARBA" id="ARBA00049295"/>
    </source>
</evidence>
<keyword evidence="8 20" id="KW-0479">Metal-binding</keyword>
<comment type="caution">
    <text evidence="22">The sequence shown here is derived from an EMBL/GenBank/DDBJ whole genome shotgun (WGS) entry which is preliminary data.</text>
</comment>
<comment type="subunit">
    <text evidence="6 20">Homodimer.</text>
</comment>
<dbReference type="GO" id="GO:0030145">
    <property type="term" value="F:manganese ion binding"/>
    <property type="evidence" value="ECO:0007669"/>
    <property type="project" value="UniProtKB-UniRule"/>
</dbReference>
<dbReference type="EMBL" id="JAVDUI010000001">
    <property type="protein sequence ID" value="MDR6891235.1"/>
    <property type="molecule type" value="Genomic_DNA"/>
</dbReference>
<evidence type="ECO:0000256" key="6">
    <source>
        <dbReference type="ARBA" id="ARBA00011738"/>
    </source>
</evidence>
<protein>
    <recommendedName>
        <fullName evidence="19 20">Multifunctional fusion protein</fullName>
    </recommendedName>
    <domain>
        <recommendedName>
            <fullName evidence="19">GTP cyclohydrolase-2</fullName>
            <ecNumber evidence="19">3.5.4.25</ecNumber>
        </recommendedName>
        <alternativeName>
            <fullName evidence="19">GTP cyclohydrolase II</fullName>
        </alternativeName>
    </domain>
    <domain>
        <recommendedName>
            <fullName evidence="20">3,4-dihydroxy-2-butanone 4-phosphate synthase</fullName>
            <shortName evidence="20">DHBP synthase</shortName>
            <ecNumber evidence="20">4.1.99.12</ecNumber>
        </recommendedName>
    </domain>
</protein>
<evidence type="ECO:0000256" key="12">
    <source>
        <dbReference type="ARBA" id="ARBA00022842"/>
    </source>
</evidence>
<dbReference type="GO" id="GO:0005525">
    <property type="term" value="F:GTP binding"/>
    <property type="evidence" value="ECO:0007669"/>
    <property type="project" value="UniProtKB-KW"/>
</dbReference>
<feature type="binding site" evidence="19">
    <location>
        <position position="302"/>
    </location>
    <ligand>
        <name>GTP</name>
        <dbReference type="ChEBI" id="CHEBI:37565"/>
    </ligand>
</feature>
<dbReference type="InterPro" id="IPR000926">
    <property type="entry name" value="RibA"/>
</dbReference>
<dbReference type="NCBIfam" id="NF001591">
    <property type="entry name" value="PRK00393.1"/>
    <property type="match status" value="1"/>
</dbReference>
<comment type="pathway">
    <text evidence="3 19">Cofactor biosynthesis; riboflavin biosynthesis; 5-amino-6-(D-ribitylamino)uracil from GTP: step 1/4.</text>
</comment>
<feature type="binding site" evidence="19">
    <location>
        <position position="299"/>
    </location>
    <ligand>
        <name>Zn(2+)</name>
        <dbReference type="ChEBI" id="CHEBI:29105"/>
        <note>catalytic</note>
    </ligand>
</feature>
<dbReference type="Pfam" id="PF00925">
    <property type="entry name" value="GTP_cyclohydro2"/>
    <property type="match status" value="1"/>
</dbReference>
<feature type="binding site" evidence="19">
    <location>
        <position position="381"/>
    </location>
    <ligand>
        <name>GTP</name>
        <dbReference type="ChEBI" id="CHEBI:37565"/>
    </ligand>
</feature>
<comment type="cofactor">
    <cofactor evidence="19">
        <name>Zn(2+)</name>
        <dbReference type="ChEBI" id="CHEBI:29105"/>
    </cofactor>
    <text evidence="19">Binds 1 zinc ion per subunit.</text>
</comment>
<dbReference type="EC" id="4.1.99.12" evidence="20"/>
<evidence type="ECO:0000256" key="5">
    <source>
        <dbReference type="ARBA" id="ARBA00005520"/>
    </source>
</evidence>
<dbReference type="GO" id="GO:0000287">
    <property type="term" value="F:magnesium ion binding"/>
    <property type="evidence" value="ECO:0007669"/>
    <property type="project" value="UniProtKB-UniRule"/>
</dbReference>
<dbReference type="PIRSF" id="PIRSF001259">
    <property type="entry name" value="RibA"/>
    <property type="match status" value="1"/>
</dbReference>
<dbReference type="Proteomes" id="UP001247307">
    <property type="component" value="Unassembled WGS sequence"/>
</dbReference>
<dbReference type="CDD" id="cd00641">
    <property type="entry name" value="GTP_cyclohydro2"/>
    <property type="match status" value="1"/>
</dbReference>
<evidence type="ECO:0000256" key="18">
    <source>
        <dbReference type="ARBA" id="ARBA00060730"/>
    </source>
</evidence>
<feature type="binding site" evidence="20">
    <location>
        <begin position="37"/>
        <end position="38"/>
    </location>
    <ligand>
        <name>D-ribulose 5-phosphate</name>
        <dbReference type="ChEBI" id="CHEBI:58121"/>
    </ligand>
</feature>
<evidence type="ECO:0000256" key="2">
    <source>
        <dbReference type="ARBA" id="ARBA00002284"/>
    </source>
</evidence>
<dbReference type="GO" id="GO:0005829">
    <property type="term" value="C:cytosol"/>
    <property type="evidence" value="ECO:0007669"/>
    <property type="project" value="TreeGrafter"/>
</dbReference>
<dbReference type="GO" id="GO:0008270">
    <property type="term" value="F:zinc ion binding"/>
    <property type="evidence" value="ECO:0007669"/>
    <property type="project" value="UniProtKB-UniRule"/>
</dbReference>
<accession>A0AAE4C796</accession>
<keyword evidence="12 20" id="KW-0460">Magnesium</keyword>
<feature type="binding site" evidence="20">
    <location>
        <position position="153"/>
    </location>
    <ligand>
        <name>Mg(2+)</name>
        <dbReference type="ChEBI" id="CHEBI:18420"/>
        <label>2</label>
    </ligand>
</feature>
<dbReference type="SUPFAM" id="SSF142695">
    <property type="entry name" value="RibA-like"/>
    <property type="match status" value="1"/>
</dbReference>
<dbReference type="InterPro" id="IPR000422">
    <property type="entry name" value="DHBP_synthase_RibB"/>
</dbReference>
<keyword evidence="9 19" id="KW-0547">Nucleotide-binding</keyword>
<gene>
    <name evidence="20" type="primary">ribB</name>
    <name evidence="19" type="synonym">ribA</name>
    <name evidence="22" type="ORF">J2S35_000175</name>
</gene>
<dbReference type="PANTHER" id="PTHR21327">
    <property type="entry name" value="GTP CYCLOHYDROLASE II-RELATED"/>
    <property type="match status" value="1"/>
</dbReference>
<evidence type="ECO:0000256" key="16">
    <source>
        <dbReference type="ARBA" id="ARBA00043932"/>
    </source>
</evidence>
<dbReference type="NCBIfam" id="TIGR00506">
    <property type="entry name" value="ribB"/>
    <property type="match status" value="1"/>
</dbReference>
<evidence type="ECO:0000256" key="4">
    <source>
        <dbReference type="ARBA" id="ARBA00004904"/>
    </source>
</evidence>
<dbReference type="HAMAP" id="MF_00179">
    <property type="entry name" value="RibA"/>
    <property type="match status" value="1"/>
</dbReference>
<dbReference type="RefSeq" id="WP_309848789.1">
    <property type="nucleotide sequence ID" value="NZ_BAAAIU010000004.1"/>
</dbReference>
<dbReference type="PANTHER" id="PTHR21327:SF18">
    <property type="entry name" value="3,4-DIHYDROXY-2-BUTANONE 4-PHOSPHATE SYNTHASE"/>
    <property type="match status" value="1"/>
</dbReference>
<evidence type="ECO:0000256" key="1">
    <source>
        <dbReference type="ARBA" id="ARBA00000141"/>
    </source>
</evidence>
<feature type="active site" description="Proton acceptor" evidence="19">
    <location>
        <position position="358"/>
    </location>
</feature>
<feature type="site" description="Essential for catalytic activity" evidence="20">
    <location>
        <position position="174"/>
    </location>
</feature>
<feature type="site" description="Essential for catalytic activity" evidence="20">
    <location>
        <position position="136"/>
    </location>
</feature>
<reference evidence="22" key="1">
    <citation type="submission" date="2023-07" db="EMBL/GenBank/DDBJ databases">
        <title>Sequencing the genomes of 1000 actinobacteria strains.</title>
        <authorList>
            <person name="Klenk H.-P."/>
        </authorList>
    </citation>
    <scope>NUCLEOTIDE SEQUENCE</scope>
    <source>
        <strain evidence="22">DSM 13988</strain>
    </source>
</reference>
<comment type="function">
    <text evidence="16 19">Catalyzes the conversion of GTP to 2,5-diamino-6-ribosylamino-4(3H)-pyrimidinone 5'-phosphate (DARP), formate and pyrophosphate.</text>
</comment>
<feature type="binding site" evidence="19">
    <location>
        <position position="286"/>
    </location>
    <ligand>
        <name>Zn(2+)</name>
        <dbReference type="ChEBI" id="CHEBI:29105"/>
        <note>catalytic</note>
    </ligand>
</feature>
<keyword evidence="13 19" id="KW-0342">GTP-binding</keyword>
<comment type="pathway">
    <text evidence="4 20">Cofactor biosynthesis; riboflavin biosynthesis; 2-hydroxy-3-oxobutyl phosphate from D-ribulose 5-phosphate: step 1/1.</text>
</comment>
<dbReference type="AlphaFoldDB" id="A0AAE4C796"/>
<dbReference type="EC" id="3.5.4.25" evidence="19"/>
<evidence type="ECO:0000256" key="3">
    <source>
        <dbReference type="ARBA" id="ARBA00004853"/>
    </source>
</evidence>
<feature type="binding site" evidence="19">
    <location>
        <position position="297"/>
    </location>
    <ligand>
        <name>Zn(2+)</name>
        <dbReference type="ChEBI" id="CHEBI:29105"/>
        <note>catalytic</note>
    </ligand>
</feature>
<dbReference type="GO" id="GO:0008686">
    <property type="term" value="F:3,4-dihydroxy-2-butanone-4-phosphate synthase activity"/>
    <property type="evidence" value="ECO:0007669"/>
    <property type="project" value="UniProtKB-UniRule"/>
</dbReference>
<evidence type="ECO:0000256" key="13">
    <source>
        <dbReference type="ARBA" id="ARBA00023134"/>
    </source>
</evidence>
<feature type="binding site" evidence="19">
    <location>
        <begin position="281"/>
        <end position="285"/>
    </location>
    <ligand>
        <name>GTP</name>
        <dbReference type="ChEBI" id="CHEBI:37565"/>
    </ligand>
</feature>
<feature type="binding site" evidence="19">
    <location>
        <position position="346"/>
    </location>
    <ligand>
        <name>GTP</name>
        <dbReference type="ChEBI" id="CHEBI:37565"/>
    </ligand>
</feature>
<comment type="function">
    <text evidence="2 20">Catalyzes the conversion of D-ribulose 5-phosphate to formate and 3,4-dihydroxy-2-butanone 4-phosphate.</text>
</comment>